<geneLocation type="plastid" evidence="8"/>
<dbReference type="CDD" id="cd04088">
    <property type="entry name" value="EFG_mtEFG_II"/>
    <property type="match status" value="1"/>
</dbReference>
<dbReference type="NCBIfam" id="TIGR00484">
    <property type="entry name" value="EF-G"/>
    <property type="match status" value="1"/>
</dbReference>
<feature type="binding site" evidence="6">
    <location>
        <begin position="135"/>
        <end position="138"/>
    </location>
    <ligand>
        <name>GTP</name>
        <dbReference type="ChEBI" id="CHEBI:37565"/>
    </ligand>
</feature>
<dbReference type="SUPFAM" id="SSF50447">
    <property type="entry name" value="Translation proteins"/>
    <property type="match status" value="1"/>
</dbReference>
<dbReference type="InterPro" id="IPR027417">
    <property type="entry name" value="P-loop_NTPase"/>
</dbReference>
<dbReference type="EMBL" id="MG976688">
    <property type="protein sequence ID" value="AXY63480.1"/>
    <property type="molecule type" value="Genomic_DNA"/>
</dbReference>
<feature type="binding site" evidence="6">
    <location>
        <begin position="81"/>
        <end position="85"/>
    </location>
    <ligand>
        <name>GTP</name>
        <dbReference type="ChEBI" id="CHEBI:37565"/>
    </ligand>
</feature>
<dbReference type="InterPro" id="IPR047872">
    <property type="entry name" value="EFG_IV"/>
</dbReference>
<dbReference type="FunFam" id="3.30.230.10:FF:000003">
    <property type="entry name" value="Elongation factor G"/>
    <property type="match status" value="1"/>
</dbReference>
<dbReference type="NCBIfam" id="NF009381">
    <property type="entry name" value="PRK12740.1-5"/>
    <property type="match status" value="1"/>
</dbReference>
<comment type="similarity">
    <text evidence="6">Belongs to the GTP-binding elongation factor family. EF-G/EF-2 subfamily.</text>
</comment>
<dbReference type="Pfam" id="PF03144">
    <property type="entry name" value="GTP_EFTU_D2"/>
    <property type="match status" value="1"/>
</dbReference>
<keyword evidence="3 6" id="KW-0251">Elongation factor</keyword>
<dbReference type="CDD" id="cd03713">
    <property type="entry name" value="EFG_mtEFG_C"/>
    <property type="match status" value="1"/>
</dbReference>
<comment type="function">
    <text evidence="6">Mitochondrial GTPase that catalyzes the GTP-dependent ribosomal translocation step during translation elongation. During this step, the ribosome changes from the pre-translocational (PRE) to the post-translocational (POST) state as the newly formed A-site-bound peptidyl-tRNA and P-site-bound deacylated tRNA move to the P and E sites, respectively. Catalyzes the coordinated movement of the two tRNA molecules, the mRNA and conformational changes in the ribosome.</text>
</comment>
<feature type="binding site" evidence="6">
    <location>
        <begin position="17"/>
        <end position="24"/>
    </location>
    <ligand>
        <name>GTP</name>
        <dbReference type="ChEBI" id="CHEBI:37565"/>
    </ligand>
</feature>
<dbReference type="CDD" id="cd01886">
    <property type="entry name" value="EF-G"/>
    <property type="match status" value="1"/>
</dbReference>
<dbReference type="GO" id="GO:0070125">
    <property type="term" value="P:mitochondrial translational elongation"/>
    <property type="evidence" value="ECO:0007669"/>
    <property type="project" value="UniProtKB-UniRule"/>
</dbReference>
<dbReference type="Pfam" id="PF00679">
    <property type="entry name" value="EFG_C"/>
    <property type="match status" value="1"/>
</dbReference>
<gene>
    <name evidence="8" type="primary">fus</name>
    <name evidence="8" type="ORF">PMNZ_544</name>
</gene>
<evidence type="ECO:0000256" key="3">
    <source>
        <dbReference type="ARBA" id="ARBA00022768"/>
    </source>
</evidence>
<accession>A0A385I0U4</accession>
<dbReference type="SMART" id="SM00838">
    <property type="entry name" value="EFG_C"/>
    <property type="match status" value="1"/>
</dbReference>
<dbReference type="InterPro" id="IPR009000">
    <property type="entry name" value="Transl_B-barrel_sf"/>
</dbReference>
<evidence type="ECO:0000259" key="7">
    <source>
        <dbReference type="PROSITE" id="PS51722"/>
    </source>
</evidence>
<dbReference type="Gene3D" id="2.40.30.10">
    <property type="entry name" value="Translation factors"/>
    <property type="match status" value="1"/>
</dbReference>
<dbReference type="Gene3D" id="3.40.50.300">
    <property type="entry name" value="P-loop containing nucleotide triphosphate hydrolases"/>
    <property type="match status" value="1"/>
</dbReference>
<dbReference type="CDD" id="cd01434">
    <property type="entry name" value="EFG_mtEFG1_IV"/>
    <property type="match status" value="1"/>
</dbReference>
<dbReference type="GO" id="GO:0005739">
    <property type="term" value="C:mitochondrion"/>
    <property type="evidence" value="ECO:0007669"/>
    <property type="project" value="UniProtKB-SubCell"/>
</dbReference>
<dbReference type="HAMAP" id="MF_00054_B">
    <property type="entry name" value="EF_G_EF_2_B"/>
    <property type="match status" value="1"/>
</dbReference>
<dbReference type="GeneID" id="38331415"/>
<dbReference type="FunFam" id="2.40.30.10:FF:000006">
    <property type="entry name" value="Elongation factor G"/>
    <property type="match status" value="1"/>
</dbReference>
<dbReference type="PANTHER" id="PTHR43261:SF1">
    <property type="entry name" value="RIBOSOME-RELEASING FACTOR 2, MITOCHONDRIAL"/>
    <property type="match status" value="1"/>
</dbReference>
<feature type="domain" description="Tr-type G" evidence="7">
    <location>
        <begin position="8"/>
        <end position="282"/>
    </location>
</feature>
<dbReference type="GO" id="GO:0032790">
    <property type="term" value="P:ribosome disassembly"/>
    <property type="evidence" value="ECO:0007669"/>
    <property type="project" value="TreeGrafter"/>
</dbReference>
<dbReference type="InterPro" id="IPR020568">
    <property type="entry name" value="Ribosomal_Su5_D2-typ_SF"/>
</dbReference>
<dbReference type="FunFam" id="3.30.70.870:FF:000001">
    <property type="entry name" value="Elongation factor G"/>
    <property type="match status" value="1"/>
</dbReference>
<organism evidence="8">
    <name type="scientific">Paulinella micropora</name>
    <dbReference type="NCBI Taxonomy" id="1928728"/>
    <lineage>
        <taxon>Eukaryota</taxon>
        <taxon>Sar</taxon>
        <taxon>Rhizaria</taxon>
        <taxon>Cercozoa</taxon>
        <taxon>Imbricatea</taxon>
        <taxon>Silicofilosea</taxon>
        <taxon>Euglyphida</taxon>
        <taxon>Paulinellidae</taxon>
        <taxon>Paulinella</taxon>
    </lineage>
</organism>
<evidence type="ECO:0000256" key="4">
    <source>
        <dbReference type="ARBA" id="ARBA00022917"/>
    </source>
</evidence>
<dbReference type="GO" id="GO:0003924">
    <property type="term" value="F:GTPase activity"/>
    <property type="evidence" value="ECO:0007669"/>
    <property type="project" value="UniProtKB-UniRule"/>
</dbReference>
<keyword evidence="6" id="KW-0496">Mitochondrion</keyword>
<dbReference type="InterPro" id="IPR009022">
    <property type="entry name" value="EFG_III"/>
</dbReference>
<evidence type="ECO:0000313" key="8">
    <source>
        <dbReference type="EMBL" id="AXY63480.1"/>
    </source>
</evidence>
<dbReference type="InterPro" id="IPR031157">
    <property type="entry name" value="G_TR_CS"/>
</dbReference>
<reference evidence="8" key="1">
    <citation type="submission" date="2018-02" db="EMBL/GenBank/DDBJ databases">
        <title>Genome reduction pattern in chromatophore genome of Paulinella.</title>
        <authorList>
            <person name="Lhee D."/>
            <person name="Yoon H.S."/>
        </authorList>
    </citation>
    <scope>NUCLEOTIDE SEQUENCE</scope>
    <source>
        <strain evidence="8">NZ27</strain>
    </source>
</reference>
<dbReference type="Pfam" id="PF03764">
    <property type="entry name" value="EFG_IV"/>
    <property type="match status" value="1"/>
</dbReference>
<dbReference type="GO" id="GO:0003746">
    <property type="term" value="F:translation elongation factor activity"/>
    <property type="evidence" value="ECO:0007669"/>
    <property type="project" value="UniProtKB-UniRule"/>
</dbReference>
<dbReference type="InterPro" id="IPR004540">
    <property type="entry name" value="Transl_elong_EFG/EF2"/>
</dbReference>
<dbReference type="AlphaFoldDB" id="A0A385I0U4"/>
<name>A0A385I0U4_9EUKA</name>
<dbReference type="PROSITE" id="PS51722">
    <property type="entry name" value="G_TR_2"/>
    <property type="match status" value="1"/>
</dbReference>
<dbReference type="Gene3D" id="3.30.70.240">
    <property type="match status" value="1"/>
</dbReference>
<evidence type="ECO:0000256" key="2">
    <source>
        <dbReference type="ARBA" id="ARBA00022741"/>
    </source>
</evidence>
<dbReference type="SMART" id="SM00889">
    <property type="entry name" value="EFG_IV"/>
    <property type="match status" value="1"/>
</dbReference>
<keyword evidence="8" id="KW-0934">Plastid</keyword>
<dbReference type="InterPro" id="IPR014721">
    <property type="entry name" value="Ribsml_uS5_D2-typ_fold_subgr"/>
</dbReference>
<dbReference type="PANTHER" id="PTHR43261">
    <property type="entry name" value="TRANSLATION ELONGATION FACTOR G-RELATED"/>
    <property type="match status" value="1"/>
</dbReference>
<proteinExistence type="inferred from homology"/>
<dbReference type="SUPFAM" id="SSF54980">
    <property type="entry name" value="EF-G C-terminal domain-like"/>
    <property type="match status" value="2"/>
</dbReference>
<protein>
    <recommendedName>
        <fullName evidence="6">Elongation factor G, mitochondrial</fullName>
        <shortName evidence="6">EF-Gmt</shortName>
    </recommendedName>
    <alternativeName>
        <fullName evidence="6">Elongation factor G 1, mitochondrial</fullName>
        <shortName evidence="6">mEF-G 1</shortName>
    </alternativeName>
    <alternativeName>
        <fullName evidence="6">Elongation factor G1</fullName>
    </alternativeName>
</protein>
<comment type="pathway">
    <text evidence="6">Protein biosynthesis; polypeptide chain elongation.</text>
</comment>
<dbReference type="Pfam" id="PF14492">
    <property type="entry name" value="EFG_III"/>
    <property type="match status" value="1"/>
</dbReference>
<dbReference type="NCBIfam" id="NF009379">
    <property type="entry name" value="PRK12740.1-3"/>
    <property type="match status" value="1"/>
</dbReference>
<dbReference type="Pfam" id="PF00009">
    <property type="entry name" value="GTP_EFTU"/>
    <property type="match status" value="1"/>
</dbReference>
<evidence type="ECO:0000256" key="6">
    <source>
        <dbReference type="HAMAP-Rule" id="MF_03061"/>
    </source>
</evidence>
<dbReference type="PRINTS" id="PR00315">
    <property type="entry name" value="ELONGATNFCT"/>
</dbReference>
<dbReference type="InterPro" id="IPR000795">
    <property type="entry name" value="T_Tr_GTP-bd_dom"/>
</dbReference>
<dbReference type="InterPro" id="IPR005225">
    <property type="entry name" value="Small_GTP-bd"/>
</dbReference>
<dbReference type="PROSITE" id="PS00301">
    <property type="entry name" value="G_TR_1"/>
    <property type="match status" value="1"/>
</dbReference>
<dbReference type="InterPro" id="IPR041095">
    <property type="entry name" value="EFG_II"/>
</dbReference>
<keyword evidence="2 6" id="KW-0547">Nucleotide-binding</keyword>
<keyword evidence="5 6" id="KW-0342">GTP-binding</keyword>
<dbReference type="FunFam" id="3.40.50.300:FF:000029">
    <property type="entry name" value="Elongation factor G"/>
    <property type="match status" value="1"/>
</dbReference>
<dbReference type="SUPFAM" id="SSF54211">
    <property type="entry name" value="Ribosomal protein S5 domain 2-like"/>
    <property type="match status" value="1"/>
</dbReference>
<dbReference type="UniPathway" id="UPA00345"/>
<dbReference type="InterPro" id="IPR005517">
    <property type="entry name" value="Transl_elong_EFG/EF2_IV"/>
</dbReference>
<dbReference type="InterPro" id="IPR035649">
    <property type="entry name" value="EFG_V"/>
</dbReference>
<comment type="similarity">
    <text evidence="1">Belongs to the TRAFAC class translation factor GTPase superfamily. Classic translation factor GTPase family. EF-G/EF-2 subfamily.</text>
</comment>
<comment type="subcellular location">
    <subcellularLocation>
        <location evidence="6">Mitochondrion</location>
    </subcellularLocation>
</comment>
<dbReference type="Gene3D" id="3.30.230.10">
    <property type="match status" value="1"/>
</dbReference>
<dbReference type="FunFam" id="3.30.70.240:FF:000001">
    <property type="entry name" value="Elongation factor G"/>
    <property type="match status" value="1"/>
</dbReference>
<evidence type="ECO:0000256" key="1">
    <source>
        <dbReference type="ARBA" id="ARBA00005870"/>
    </source>
</evidence>
<dbReference type="RefSeq" id="YP_009530791.1">
    <property type="nucleotide sequence ID" value="NC_039737.1"/>
</dbReference>
<dbReference type="GO" id="GO:0005525">
    <property type="term" value="F:GTP binding"/>
    <property type="evidence" value="ECO:0007669"/>
    <property type="project" value="UniProtKB-UniRule"/>
</dbReference>
<dbReference type="CDD" id="cd16262">
    <property type="entry name" value="EFG_III"/>
    <property type="match status" value="1"/>
</dbReference>
<dbReference type="InterPro" id="IPR000640">
    <property type="entry name" value="EFG_V-like"/>
</dbReference>
<sequence>MARAFPLERVRNIGIAAHIDAGKTTTTERILFYSGVVHKMGEVHDGAAVTDWMAQERERGITITAAAISTSWKDHRINIIDTPGHVDFTIEVERSMRVLDGVIAVFCAVGGVQPQSETVWRQADRYSVPRMVFVNKMDRTGADFLKVYYQIKDRLKANAVPIQLPIGAEGELSGIVDLVKNKAYVYKDDLGKDIEETDIPSEMTELAAKWRNTLMECVAETDEELVEAFLETGELSEEQLVNGIRSGVIRQGLVPLLCGSAFKNKGVQLLLDAVVNYLPAPIDILPVQGLLPDGSDAERPSEDTAPFSALAFKVMADPFGKLTFIRMYSGILNKGSYVLNSTKNKKERISRLIVLKADDREEVDELRAGDLGAVLGLKDTTTGDTLCDLEKPIVLETLFIPEPVISVAVEPKTKGDMEKLSKALTSLSDEDPTFRVSTDPETSQTVIAGMGELHLEILVDRMLREFKVEANIGAPQVSYRETIRSSSRGEGKFARQTGGKGQYGHVVIEMAPGEPGSGFAFINKIVGGTVPKEYIGPAEAGMKETCESGVIAGYPLIDVQVTLVDGSYHDVDSSEMAFKIAGSMAFKDGVKKCNPVLLEPMMKVEVEIPEDFLGSIIGDLSSRRGQVEGQSIDNGQSKVQCKVPLAEMFGYATQLRSMTQGRGIFSMEFSHYEEVPRNIAEAIISKNQSNS</sequence>
<evidence type="ECO:0000256" key="5">
    <source>
        <dbReference type="ARBA" id="ARBA00023134"/>
    </source>
</evidence>
<keyword evidence="4 6" id="KW-0648">Protein biosynthesis</keyword>
<dbReference type="NCBIfam" id="TIGR00231">
    <property type="entry name" value="small_GTP"/>
    <property type="match status" value="1"/>
</dbReference>
<dbReference type="Gene3D" id="3.30.70.870">
    <property type="entry name" value="Elongation Factor G (Translational Gtpase), domain 3"/>
    <property type="match status" value="1"/>
</dbReference>
<dbReference type="SUPFAM" id="SSF52540">
    <property type="entry name" value="P-loop containing nucleoside triphosphate hydrolases"/>
    <property type="match status" value="1"/>
</dbReference>
<dbReference type="InterPro" id="IPR004161">
    <property type="entry name" value="EFTu-like_2"/>
</dbReference>
<dbReference type="InterPro" id="IPR035647">
    <property type="entry name" value="EFG_III/V"/>
</dbReference>